<dbReference type="EC" id="2.4.-.-" evidence="2"/>
<dbReference type="Pfam" id="PF13439">
    <property type="entry name" value="Glyco_transf_4"/>
    <property type="match status" value="1"/>
</dbReference>
<protein>
    <submittedName>
        <fullName evidence="2">Glycosyltransferase</fullName>
        <ecNumber evidence="2">2.4.-.-</ecNumber>
    </submittedName>
</protein>
<keyword evidence="2" id="KW-0808">Transferase</keyword>
<proteinExistence type="predicted"/>
<gene>
    <name evidence="2" type="ORF">QWZ10_22195</name>
</gene>
<dbReference type="SUPFAM" id="SSF53756">
    <property type="entry name" value="UDP-Glycosyltransferase/glycogen phosphorylase"/>
    <property type="match status" value="1"/>
</dbReference>
<dbReference type="EMBL" id="JAUFRC010000002">
    <property type="protein sequence ID" value="MDN3713788.1"/>
    <property type="molecule type" value="Genomic_DNA"/>
</dbReference>
<dbReference type="InterPro" id="IPR028098">
    <property type="entry name" value="Glyco_trans_4-like_N"/>
</dbReference>
<dbReference type="GO" id="GO:0016757">
    <property type="term" value="F:glycosyltransferase activity"/>
    <property type="evidence" value="ECO:0007669"/>
    <property type="project" value="UniProtKB-KW"/>
</dbReference>
<feature type="domain" description="Glycosyltransferase subfamily 4-like N-terminal" evidence="1">
    <location>
        <begin position="25"/>
        <end position="140"/>
    </location>
</feature>
<evidence type="ECO:0000313" key="2">
    <source>
        <dbReference type="EMBL" id="MDN3713788.1"/>
    </source>
</evidence>
<keyword evidence="3" id="KW-1185">Reference proteome</keyword>
<dbReference type="Gene3D" id="3.40.50.2000">
    <property type="entry name" value="Glycogen Phosphorylase B"/>
    <property type="match status" value="1"/>
</dbReference>
<sequence length="218" mass="24732">MLPVEERPASDQRPAVLVGFHWLEVGGAEKLAFDTVNWALEAGLRVIVVASVPALQRLADRLPNHPDVQFIRVDRFLPHHLWPRFLVKLIEQENIRLIHIHHCTPIYAALAHIRATIPQITVIDSTHIVEYNDGGYPRISGVWTNYIDFQHVISNQLKTFFDTRFHHRDKVLLGRMLTRSEEEITLPPVTMEAGKRSSTSPISGGTNIKNAHLSLSIP</sequence>
<organism evidence="2 3">
    <name type="scientific">Paracoccus cavernae</name>
    <dbReference type="NCBI Taxonomy" id="1571207"/>
    <lineage>
        <taxon>Bacteria</taxon>
        <taxon>Pseudomonadati</taxon>
        <taxon>Pseudomonadota</taxon>
        <taxon>Alphaproteobacteria</taxon>
        <taxon>Rhodobacterales</taxon>
        <taxon>Paracoccaceae</taxon>
        <taxon>Paracoccus</taxon>
    </lineage>
</organism>
<reference evidence="3" key="1">
    <citation type="journal article" date="2019" name="Int. J. Syst. Evol. Microbiol.">
        <title>The Global Catalogue of Microorganisms (GCM) 10K type strain sequencing project: providing services to taxonomists for standard genome sequencing and annotation.</title>
        <authorList>
            <consortium name="The Broad Institute Genomics Platform"/>
            <consortium name="The Broad Institute Genome Sequencing Center for Infectious Disease"/>
            <person name="Wu L."/>
            <person name="Ma J."/>
        </authorList>
    </citation>
    <scope>NUCLEOTIDE SEQUENCE [LARGE SCALE GENOMIC DNA]</scope>
    <source>
        <strain evidence="3">CECT 8482</strain>
    </source>
</reference>
<evidence type="ECO:0000259" key="1">
    <source>
        <dbReference type="Pfam" id="PF13439"/>
    </source>
</evidence>
<accession>A0ABT8DAG6</accession>
<name>A0ABT8DAG6_9RHOB</name>
<comment type="caution">
    <text evidence="2">The sequence shown here is derived from an EMBL/GenBank/DDBJ whole genome shotgun (WGS) entry which is preliminary data.</text>
</comment>
<evidence type="ECO:0000313" key="3">
    <source>
        <dbReference type="Proteomes" id="UP001243846"/>
    </source>
</evidence>
<dbReference type="Proteomes" id="UP001243846">
    <property type="component" value="Unassembled WGS sequence"/>
</dbReference>
<keyword evidence="2" id="KW-0328">Glycosyltransferase</keyword>